<feature type="chain" id="PRO_5043350870" evidence="2">
    <location>
        <begin position="29"/>
        <end position="1375"/>
    </location>
</feature>
<evidence type="ECO:0000256" key="1">
    <source>
        <dbReference type="SAM" id="MobiDB-lite"/>
    </source>
</evidence>
<gene>
    <name evidence="3" type="ORF">TWF481_006287</name>
</gene>
<name>A0AAV9WI87_9PEZI</name>
<keyword evidence="2" id="KW-0732">Signal</keyword>
<protein>
    <submittedName>
        <fullName evidence="3">Uncharacterized protein</fullName>
    </submittedName>
</protein>
<reference evidence="3 4" key="1">
    <citation type="submission" date="2023-08" db="EMBL/GenBank/DDBJ databases">
        <authorList>
            <person name="Palmer J.M."/>
        </authorList>
    </citation>
    <scope>NUCLEOTIDE SEQUENCE [LARGE SCALE GENOMIC DNA]</scope>
    <source>
        <strain evidence="3 4">TWF481</strain>
    </source>
</reference>
<organism evidence="3 4">
    <name type="scientific">Arthrobotrys musiformis</name>
    <dbReference type="NCBI Taxonomy" id="47236"/>
    <lineage>
        <taxon>Eukaryota</taxon>
        <taxon>Fungi</taxon>
        <taxon>Dikarya</taxon>
        <taxon>Ascomycota</taxon>
        <taxon>Pezizomycotina</taxon>
        <taxon>Orbiliomycetes</taxon>
        <taxon>Orbiliales</taxon>
        <taxon>Orbiliaceae</taxon>
        <taxon>Arthrobotrys</taxon>
    </lineage>
</organism>
<feature type="signal peptide" evidence="2">
    <location>
        <begin position="1"/>
        <end position="28"/>
    </location>
</feature>
<feature type="compositionally biased region" description="Basic and acidic residues" evidence="1">
    <location>
        <begin position="1014"/>
        <end position="1025"/>
    </location>
</feature>
<sequence length="1375" mass="154366">MRVHIRPTWAYILTAFAFILGNDSLARAHGAGNSWRRPPDLDQHSRNIISALKPAVGHARKPAKLIPESRTNEALSKIKRGLSDYESRGWRLIDRTDEKGDDLTSIVGPGDPTDKPAARYFEPSAQSADACPSWIQIFLFRFGMADALADEDNLYSYFVLTPKVPELDGSWAEFYVSVESKHLIVSWHGVGNGGRNKNFEADYSSLILALWLRVVDSTQRTGGLIGVPDYPLSHITVYGIKTPETIEILSDIQNQWPGNINNFGGFWIDVPSILDRKSSDARLWATLIGIPEIGAIEQMLSDRTTRNYFLERNKIKLVKSIRFSVEPGREGEGPQATILVTIGPSYSPGAPGNNQEGLGKLGDIFAGLSPNSPGYIQDHDPELVQASAKVILVETSIDLTSYPGKVIFEGSTLEPIEIDYPTGSKRKSESARTYRMSKWHLTTNSESFEHSEIRAFTSGPEAHLVLENSIQTEEKETLADFLYSCWIESQGSQGLRDITFLQLSPATESLIHKAYEEKKLDTSTGNILILWGRGPLRRAFSPGPDGEPSPEAILNDNLLRQFSETLEYGAVLKMILERERYTALPAGLEVRSLEIGDRERSKKSKGKEKGGKSSSSDFAILVRLGRAQDNAEATPLVSFQDVTKGATPPQFDEPNSYVEIQSISSSSPSVLEVFDTVASRREFSPDDERLEQQISDYLQGEGLGQLKNNLIIRVRQNDPINVPITEEPPPDLLLEEDSEESTKTMRKRAKPSTILFIERFADREKKAGKPNIHYLDVITRSQRSAQYRHLVVWIKASGPLPERFLGEFYVDLDAHHIVISRLPDLSQVKDLPDLSDILYYVILKLCQIDSNCKTPIIEFISIERPEPRTMQMLNNIAEVFNVDRDKSPIGISMIDSLLAEYATSWSQTLVKKEPSPRETILGVILRTREISLVQAMVVKYYKGRHLGDKILDEIFIGWEPQGRGKPNFEAPVPGRLTYTQPAEIFMVLRSMPGKLKRSDIVEWMAYIKSPPPRDQPDPKTKEDTSLRAAGPTAPSAVMIGQILIDRINQGISSGLGAREDQSGSGDATDLTSSATSPLRKLALSSNQKSHFTTDSRVDKGNQKNTLSLRELYTATLSTTIDDPENRFMLEYIKRYWHDRIPRVFIRPSSQNWAGTTVMDIPGYRIAVNEELRMMALVKMETREEVSLEQQRTELTQVYERSWVNDDGSDLRLLRALLLPRLTEASINVVERVLDFRKQSCKGEGASGRSVTIIRPMPPRDEPGAHFRVQTLDAQKSLEWATLIGMLEIWALVEAGLKRKTTKGTWFSPLAIVIICKLDDIRERAAPLLRVGVKLAHYSQVTGEEIDSLWVNDYTPKSYPWKNSRGRTQLRIENSY</sequence>
<feature type="region of interest" description="Disordered" evidence="1">
    <location>
        <begin position="1007"/>
        <end position="1031"/>
    </location>
</feature>
<feature type="region of interest" description="Disordered" evidence="1">
    <location>
        <begin position="1054"/>
        <end position="1098"/>
    </location>
</feature>
<evidence type="ECO:0000313" key="3">
    <source>
        <dbReference type="EMBL" id="KAK6507865.1"/>
    </source>
</evidence>
<proteinExistence type="predicted"/>
<accession>A0AAV9WI87</accession>
<comment type="caution">
    <text evidence="3">The sequence shown here is derived from an EMBL/GenBank/DDBJ whole genome shotgun (WGS) entry which is preliminary data.</text>
</comment>
<evidence type="ECO:0000313" key="4">
    <source>
        <dbReference type="Proteomes" id="UP001370758"/>
    </source>
</evidence>
<dbReference type="EMBL" id="JAVHJL010000003">
    <property type="protein sequence ID" value="KAK6507865.1"/>
    <property type="molecule type" value="Genomic_DNA"/>
</dbReference>
<keyword evidence="4" id="KW-1185">Reference proteome</keyword>
<feature type="compositionally biased region" description="Polar residues" evidence="1">
    <location>
        <begin position="1062"/>
        <end position="1076"/>
    </location>
</feature>
<dbReference type="Proteomes" id="UP001370758">
    <property type="component" value="Unassembled WGS sequence"/>
</dbReference>
<evidence type="ECO:0000256" key="2">
    <source>
        <dbReference type="SAM" id="SignalP"/>
    </source>
</evidence>